<evidence type="ECO:0000313" key="1">
    <source>
        <dbReference type="EMBL" id="NYI66809.1"/>
    </source>
</evidence>
<protein>
    <submittedName>
        <fullName evidence="1">Uncharacterized protein</fullName>
    </submittedName>
</protein>
<sequence>MSHDERVLVTLRGLADQLFNPGSKSSSWDEALIRVRDFAGFQRLAYDYRVGETWDWFKRSDFFENDSSEYNELKRLAFEPGLGSWISLKIHLFPDRDPYAEFIRDEEIMFGGVLDHPAKAGSIYRELVAYPRTAENIPSWMREKITEAGEEVPVFDSETSEIIIGENRYPFTEPGL</sequence>
<dbReference type="Proteomes" id="UP000539111">
    <property type="component" value="Unassembled WGS sequence"/>
</dbReference>
<proteinExistence type="predicted"/>
<organism evidence="1 2">
    <name type="scientific">Spelaeicoccus albus</name>
    <dbReference type="NCBI Taxonomy" id="1280376"/>
    <lineage>
        <taxon>Bacteria</taxon>
        <taxon>Bacillati</taxon>
        <taxon>Actinomycetota</taxon>
        <taxon>Actinomycetes</taxon>
        <taxon>Micrococcales</taxon>
        <taxon>Brevibacteriaceae</taxon>
        <taxon>Spelaeicoccus</taxon>
    </lineage>
</organism>
<reference evidence="1 2" key="1">
    <citation type="submission" date="2020-07" db="EMBL/GenBank/DDBJ databases">
        <title>Sequencing the genomes of 1000 actinobacteria strains.</title>
        <authorList>
            <person name="Klenk H.-P."/>
        </authorList>
    </citation>
    <scope>NUCLEOTIDE SEQUENCE [LARGE SCALE GENOMIC DNA]</scope>
    <source>
        <strain evidence="1 2">DSM 26341</strain>
    </source>
</reference>
<comment type="caution">
    <text evidence="1">The sequence shown here is derived from an EMBL/GenBank/DDBJ whole genome shotgun (WGS) entry which is preliminary data.</text>
</comment>
<dbReference type="RefSeq" id="WP_179426410.1">
    <property type="nucleotide sequence ID" value="NZ_JACBZP010000001.1"/>
</dbReference>
<name>A0A7Z0A9D4_9MICO</name>
<dbReference type="InterPro" id="IPR036170">
    <property type="entry name" value="YezG-like_sf"/>
</dbReference>
<dbReference type="AlphaFoldDB" id="A0A7Z0A9D4"/>
<gene>
    <name evidence="1" type="ORF">BJY26_001115</name>
</gene>
<keyword evidence="2" id="KW-1185">Reference proteome</keyword>
<dbReference type="EMBL" id="JACBZP010000001">
    <property type="protein sequence ID" value="NYI66809.1"/>
    <property type="molecule type" value="Genomic_DNA"/>
</dbReference>
<accession>A0A7Z0A9D4</accession>
<evidence type="ECO:0000313" key="2">
    <source>
        <dbReference type="Proteomes" id="UP000539111"/>
    </source>
</evidence>
<dbReference type="SUPFAM" id="SSF160424">
    <property type="entry name" value="BH3703-like"/>
    <property type="match status" value="1"/>
</dbReference>